<dbReference type="Pfam" id="PF01551">
    <property type="entry name" value="Peptidase_M23"/>
    <property type="match status" value="1"/>
</dbReference>
<keyword evidence="4" id="KW-1185">Reference proteome</keyword>
<evidence type="ECO:0000313" key="3">
    <source>
        <dbReference type="EMBL" id="RMB80616.1"/>
    </source>
</evidence>
<dbReference type="SUPFAM" id="SSF51261">
    <property type="entry name" value="Duplicated hybrid motif"/>
    <property type="match status" value="1"/>
</dbReference>
<keyword evidence="1" id="KW-0732">Signal</keyword>
<dbReference type="Proteomes" id="UP000270471">
    <property type="component" value="Unassembled WGS sequence"/>
</dbReference>
<dbReference type="OrthoDB" id="5244067at2"/>
<name>A0A3M0IFG8_9ACTN</name>
<dbReference type="PANTHER" id="PTHR21666:SF270">
    <property type="entry name" value="MUREIN HYDROLASE ACTIVATOR ENVC"/>
    <property type="match status" value="1"/>
</dbReference>
<dbReference type="GO" id="GO:0004222">
    <property type="term" value="F:metalloendopeptidase activity"/>
    <property type="evidence" value="ECO:0007669"/>
    <property type="project" value="TreeGrafter"/>
</dbReference>
<reference evidence="3 4" key="1">
    <citation type="submission" date="2017-11" db="EMBL/GenBank/DDBJ databases">
        <title>Draft genome of actinobacteria isolated from guarana (Paullinia cupana (Mart.) Ducke.</title>
        <authorList>
            <person name="Siqueira K.A."/>
            <person name="Liotti R.G."/>
            <person name="Mendes T.A.O."/>
            <person name="Soares M.A."/>
        </authorList>
    </citation>
    <scope>NUCLEOTIDE SEQUENCE [LARGE SCALE GENOMIC DNA]</scope>
    <source>
        <strain evidence="3 4">193</strain>
    </source>
</reference>
<protein>
    <submittedName>
        <fullName evidence="3">Peptidase M23</fullName>
    </submittedName>
</protein>
<dbReference type="FunFam" id="2.70.70.10:FF:000013">
    <property type="entry name" value="Peptidase family M23"/>
    <property type="match status" value="1"/>
</dbReference>
<dbReference type="AlphaFoldDB" id="A0A3M0IFG8"/>
<dbReference type="InterPro" id="IPR050570">
    <property type="entry name" value="Cell_wall_metabolism_enzyme"/>
</dbReference>
<feature type="domain" description="M23ase beta-sheet core" evidence="2">
    <location>
        <begin position="254"/>
        <end position="351"/>
    </location>
</feature>
<dbReference type="InterPro" id="IPR016047">
    <property type="entry name" value="M23ase_b-sheet_dom"/>
</dbReference>
<accession>A0A3M0IFG8</accession>
<dbReference type="InterPro" id="IPR011055">
    <property type="entry name" value="Dup_hybrid_motif"/>
</dbReference>
<organism evidence="3 4">
    <name type="scientific">Streptomyces shenzhenensis</name>
    <dbReference type="NCBI Taxonomy" id="943815"/>
    <lineage>
        <taxon>Bacteria</taxon>
        <taxon>Bacillati</taxon>
        <taxon>Actinomycetota</taxon>
        <taxon>Actinomycetes</taxon>
        <taxon>Kitasatosporales</taxon>
        <taxon>Streptomycetaceae</taxon>
        <taxon>Streptomyces</taxon>
    </lineage>
</organism>
<evidence type="ECO:0000256" key="1">
    <source>
        <dbReference type="SAM" id="SignalP"/>
    </source>
</evidence>
<dbReference type="EMBL" id="PENI01000040">
    <property type="protein sequence ID" value="RMB80616.1"/>
    <property type="molecule type" value="Genomic_DNA"/>
</dbReference>
<feature type="chain" id="PRO_5039156679" evidence="1">
    <location>
        <begin position="30"/>
        <end position="362"/>
    </location>
</feature>
<dbReference type="CDD" id="cd12797">
    <property type="entry name" value="M23_peptidase"/>
    <property type="match status" value="1"/>
</dbReference>
<dbReference type="RefSeq" id="WP_121894629.1">
    <property type="nucleotide sequence ID" value="NZ_PENI01000040.1"/>
</dbReference>
<gene>
    <name evidence="3" type="ORF">CTZ28_39465</name>
</gene>
<dbReference type="Gene3D" id="2.70.70.10">
    <property type="entry name" value="Glucose Permease (Domain IIA)"/>
    <property type="match status" value="1"/>
</dbReference>
<comment type="caution">
    <text evidence="3">The sequence shown here is derived from an EMBL/GenBank/DDBJ whole genome shotgun (WGS) entry which is preliminary data.</text>
</comment>
<dbReference type="PANTHER" id="PTHR21666">
    <property type="entry name" value="PEPTIDASE-RELATED"/>
    <property type="match status" value="1"/>
</dbReference>
<feature type="signal peptide" evidence="1">
    <location>
        <begin position="1"/>
        <end position="29"/>
    </location>
</feature>
<evidence type="ECO:0000259" key="2">
    <source>
        <dbReference type="Pfam" id="PF01551"/>
    </source>
</evidence>
<evidence type="ECO:0000313" key="4">
    <source>
        <dbReference type="Proteomes" id="UP000270471"/>
    </source>
</evidence>
<proteinExistence type="predicted"/>
<sequence length="362" mass="39360">MWFTLTRRSRGFLLCAVLVLGLSSLPPSAAWADGEGGPANVPGADSRLQLQHLYEEASRAVQRHEAYRRSTEAQTTALRLLQADLARQQSDLRELRADAGELARIQYRGGLLPDTLWALTASPRRDLLRNLSLVRSAHHNLAASLQRVRRNTVELAESKRKASAGLRFVRQLQQQQVAAKRDIQAKLRRARALQEAEALRAAAATPCRDGSTPTPRELSAPPLLGHAGSQWTLPVHGYVLSAGFGADGSHWAHRHTGQDFAVPMGTPVHAVGAGVVVATGCDGAFGNNIVIRHDNGYYTQYAHLSVFRVSTGQYVRPGDPIALSGNSGNSSGPHLHFEVRVTPEFGSAVNPVIWMHEHGVTF</sequence>